<accession>A0A1E7F5X2</accession>
<gene>
    <name evidence="2" type="ORF">FRACYDRAFT_241932</name>
</gene>
<feature type="compositionally biased region" description="Polar residues" evidence="1">
    <location>
        <begin position="28"/>
        <end position="37"/>
    </location>
</feature>
<dbReference type="InterPro" id="IPR013885">
    <property type="entry name" value="DUF1764_euk"/>
</dbReference>
<organism evidence="2 3">
    <name type="scientific">Fragilariopsis cylindrus CCMP1102</name>
    <dbReference type="NCBI Taxonomy" id="635003"/>
    <lineage>
        <taxon>Eukaryota</taxon>
        <taxon>Sar</taxon>
        <taxon>Stramenopiles</taxon>
        <taxon>Ochrophyta</taxon>
        <taxon>Bacillariophyta</taxon>
        <taxon>Bacillariophyceae</taxon>
        <taxon>Bacillariophycidae</taxon>
        <taxon>Bacillariales</taxon>
        <taxon>Bacillariaceae</taxon>
        <taxon>Fragilariopsis</taxon>
    </lineage>
</organism>
<evidence type="ECO:0000256" key="1">
    <source>
        <dbReference type="SAM" id="MobiDB-lite"/>
    </source>
</evidence>
<feature type="region of interest" description="Disordered" evidence="1">
    <location>
        <begin position="1"/>
        <end position="52"/>
    </location>
</feature>
<evidence type="ECO:0008006" key="4">
    <source>
        <dbReference type="Google" id="ProtNLM"/>
    </source>
</evidence>
<evidence type="ECO:0000313" key="2">
    <source>
        <dbReference type="EMBL" id="OEU13591.1"/>
    </source>
</evidence>
<protein>
    <recommendedName>
        <fullName evidence="4">DUF1764-domain-containing protein</fullName>
    </recommendedName>
</protein>
<keyword evidence="3" id="KW-1185">Reference proteome</keyword>
<reference evidence="2 3" key="1">
    <citation type="submission" date="2016-09" db="EMBL/GenBank/DDBJ databases">
        <title>Extensive genetic diversity and differential bi-allelic expression allows diatom success in the polar Southern Ocean.</title>
        <authorList>
            <consortium name="DOE Joint Genome Institute"/>
            <person name="Mock T."/>
            <person name="Otillar R.P."/>
            <person name="Strauss J."/>
            <person name="Dupont C."/>
            <person name="Frickenhaus S."/>
            <person name="Maumus F."/>
            <person name="Mcmullan M."/>
            <person name="Sanges R."/>
            <person name="Schmutz J."/>
            <person name="Toseland A."/>
            <person name="Valas R."/>
            <person name="Veluchamy A."/>
            <person name="Ward B.J."/>
            <person name="Allen A."/>
            <person name="Barry K."/>
            <person name="Falciatore A."/>
            <person name="Ferrante M."/>
            <person name="Fortunato A.E."/>
            <person name="Gloeckner G."/>
            <person name="Gruber A."/>
            <person name="Hipkin R."/>
            <person name="Janech M."/>
            <person name="Kroth P."/>
            <person name="Leese F."/>
            <person name="Lindquist E."/>
            <person name="Lyon B.R."/>
            <person name="Martin J."/>
            <person name="Mayer C."/>
            <person name="Parker M."/>
            <person name="Quesneville H."/>
            <person name="Raymond J."/>
            <person name="Uhlig C."/>
            <person name="Valentin K.U."/>
            <person name="Worden A.Z."/>
            <person name="Armbrust E.V."/>
            <person name="Bowler C."/>
            <person name="Green B."/>
            <person name="Moulton V."/>
            <person name="Van Oosterhout C."/>
            <person name="Grigoriev I."/>
        </authorList>
    </citation>
    <scope>NUCLEOTIDE SEQUENCE [LARGE SCALE GENOMIC DNA]</scope>
    <source>
        <strain evidence="2 3">CCMP1102</strain>
    </source>
</reference>
<proteinExistence type="predicted"/>
<feature type="compositionally biased region" description="Basic and acidic residues" evidence="1">
    <location>
        <begin position="65"/>
        <end position="75"/>
    </location>
</feature>
<name>A0A1E7F5X2_9STRA</name>
<dbReference type="AlphaFoldDB" id="A0A1E7F5X2"/>
<feature type="region of interest" description="Disordered" evidence="1">
    <location>
        <begin position="65"/>
        <end position="109"/>
    </location>
</feature>
<dbReference type="InParanoid" id="A0A1E7F5X2"/>
<sequence length="157" mass="17037">MSKNEIKNKKVAQASKKRKNPGPGISRNGGSARSKSNGAGDGDRNASASARTSAIDEFDALFSDKKKQDKQAKEEEVAEEAAIKAAKKARRKNDGPSPTTSFRGEDWVDDGLGGKFNKEGYTGRVEDGIKIFKHHILNKPKSGQSKDCPFDCDCCFI</sequence>
<dbReference type="OrthoDB" id="20835at2759"/>
<dbReference type="EMBL" id="KV784361">
    <property type="protein sequence ID" value="OEU13591.1"/>
    <property type="molecule type" value="Genomic_DNA"/>
</dbReference>
<dbReference type="KEGG" id="fcy:FRACYDRAFT_241932"/>
<evidence type="ECO:0000313" key="3">
    <source>
        <dbReference type="Proteomes" id="UP000095751"/>
    </source>
</evidence>
<dbReference type="Proteomes" id="UP000095751">
    <property type="component" value="Unassembled WGS sequence"/>
</dbReference>
<dbReference type="Pfam" id="PF08576">
    <property type="entry name" value="DUF1764"/>
    <property type="match status" value="1"/>
</dbReference>